<sequence length="80" mass="8516">MTDIPDHLISLECTAEAERAKLAGLAGEAYDAQWHVWRSAADAVQAAVSAHAEAAQVDPHEVEQAVKAAVRQAQEDPAVE</sequence>
<gene>
    <name evidence="1" type="ORF">GCM10023335_42280</name>
</gene>
<dbReference type="RefSeq" id="WP_345651274.1">
    <property type="nucleotide sequence ID" value="NZ_BAABKB010000016.1"/>
</dbReference>
<dbReference type="EMBL" id="BAABKB010000016">
    <property type="protein sequence ID" value="GAA5016526.1"/>
    <property type="molecule type" value="Genomic_DNA"/>
</dbReference>
<evidence type="ECO:0000313" key="2">
    <source>
        <dbReference type="Proteomes" id="UP001501759"/>
    </source>
</evidence>
<proteinExistence type="predicted"/>
<name>A0ABP9J0B1_9ACTN</name>
<dbReference type="Proteomes" id="UP001501759">
    <property type="component" value="Unassembled WGS sequence"/>
</dbReference>
<protein>
    <submittedName>
        <fullName evidence="1">Uncharacterized protein</fullName>
    </submittedName>
</protein>
<accession>A0ABP9J0B1</accession>
<evidence type="ECO:0000313" key="1">
    <source>
        <dbReference type="EMBL" id="GAA5016526.1"/>
    </source>
</evidence>
<organism evidence="1 2">
    <name type="scientific">Streptomyces siamensis</name>
    <dbReference type="NCBI Taxonomy" id="1274986"/>
    <lineage>
        <taxon>Bacteria</taxon>
        <taxon>Bacillati</taxon>
        <taxon>Actinomycetota</taxon>
        <taxon>Actinomycetes</taxon>
        <taxon>Kitasatosporales</taxon>
        <taxon>Streptomycetaceae</taxon>
        <taxon>Streptomyces</taxon>
    </lineage>
</organism>
<comment type="caution">
    <text evidence="1">The sequence shown here is derived from an EMBL/GenBank/DDBJ whole genome shotgun (WGS) entry which is preliminary data.</text>
</comment>
<reference evidence="2" key="1">
    <citation type="journal article" date="2019" name="Int. J. Syst. Evol. Microbiol.">
        <title>The Global Catalogue of Microorganisms (GCM) 10K type strain sequencing project: providing services to taxonomists for standard genome sequencing and annotation.</title>
        <authorList>
            <consortium name="The Broad Institute Genomics Platform"/>
            <consortium name="The Broad Institute Genome Sequencing Center for Infectious Disease"/>
            <person name="Wu L."/>
            <person name="Ma J."/>
        </authorList>
    </citation>
    <scope>NUCLEOTIDE SEQUENCE [LARGE SCALE GENOMIC DNA]</scope>
    <source>
        <strain evidence="2">JCM 18409</strain>
    </source>
</reference>
<keyword evidence="2" id="KW-1185">Reference proteome</keyword>